<organism evidence="1 2">
    <name type="scientific">Hansschlegelia plantiphila</name>
    <dbReference type="NCBI Taxonomy" id="374655"/>
    <lineage>
        <taxon>Bacteria</taxon>
        <taxon>Pseudomonadati</taxon>
        <taxon>Pseudomonadota</taxon>
        <taxon>Alphaproteobacteria</taxon>
        <taxon>Hyphomicrobiales</taxon>
        <taxon>Methylopilaceae</taxon>
        <taxon>Hansschlegelia</taxon>
    </lineage>
</organism>
<evidence type="ECO:0000313" key="1">
    <source>
        <dbReference type="EMBL" id="GLK68026.1"/>
    </source>
</evidence>
<gene>
    <name evidence="1" type="ORF">GCM10008179_16640</name>
</gene>
<reference evidence="1" key="1">
    <citation type="journal article" date="2014" name="Int. J. Syst. Evol. Microbiol.">
        <title>Complete genome sequence of Corynebacterium casei LMG S-19264T (=DSM 44701T), isolated from a smear-ripened cheese.</title>
        <authorList>
            <consortium name="US DOE Joint Genome Institute (JGI-PGF)"/>
            <person name="Walter F."/>
            <person name="Albersmeier A."/>
            <person name="Kalinowski J."/>
            <person name="Ruckert C."/>
        </authorList>
    </citation>
    <scope>NUCLEOTIDE SEQUENCE</scope>
    <source>
        <strain evidence="1">VKM B-2347</strain>
    </source>
</reference>
<dbReference type="AlphaFoldDB" id="A0A9W6IZH2"/>
<protein>
    <submittedName>
        <fullName evidence="1">Uncharacterized protein</fullName>
    </submittedName>
</protein>
<evidence type="ECO:0000313" key="2">
    <source>
        <dbReference type="Proteomes" id="UP001143372"/>
    </source>
</evidence>
<name>A0A9W6IZH2_9HYPH</name>
<reference evidence="1" key="2">
    <citation type="submission" date="2023-01" db="EMBL/GenBank/DDBJ databases">
        <authorList>
            <person name="Sun Q."/>
            <person name="Evtushenko L."/>
        </authorList>
    </citation>
    <scope>NUCLEOTIDE SEQUENCE</scope>
    <source>
        <strain evidence="1">VKM B-2347</strain>
    </source>
</reference>
<comment type="caution">
    <text evidence="1">The sequence shown here is derived from an EMBL/GenBank/DDBJ whole genome shotgun (WGS) entry which is preliminary data.</text>
</comment>
<proteinExistence type="predicted"/>
<dbReference type="EMBL" id="BSFI01000007">
    <property type="protein sequence ID" value="GLK68026.1"/>
    <property type="molecule type" value="Genomic_DNA"/>
</dbReference>
<sequence>MADAGRVLEPDMKTGIVERCATKIVLAEFGIYPFRMALPVIEDDTRDGKIELRRGYVDTPANDSSEEDEAA</sequence>
<accession>A0A9W6IZH2</accession>
<dbReference type="RefSeq" id="WP_271168258.1">
    <property type="nucleotide sequence ID" value="NZ_BSFI01000007.1"/>
</dbReference>
<dbReference type="Proteomes" id="UP001143372">
    <property type="component" value="Unassembled WGS sequence"/>
</dbReference>
<keyword evidence="2" id="KW-1185">Reference proteome</keyword>